<evidence type="ECO:0008006" key="3">
    <source>
        <dbReference type="Google" id="ProtNLM"/>
    </source>
</evidence>
<evidence type="ECO:0000313" key="2">
    <source>
        <dbReference type="Proteomes" id="UP000179018"/>
    </source>
</evidence>
<protein>
    <recommendedName>
        <fullName evidence="3">GxxExxY protein</fullName>
    </recommendedName>
</protein>
<comment type="caution">
    <text evidence="1">The sequence shown here is derived from an EMBL/GenBank/DDBJ whole genome shotgun (WGS) entry which is preliminary data.</text>
</comment>
<dbReference type="STRING" id="1802516.A3A75_04040"/>
<dbReference type="Pfam" id="PF13366">
    <property type="entry name" value="PDDEXK_3"/>
    <property type="match status" value="1"/>
</dbReference>
<organism evidence="1 2">
    <name type="scientific">Candidatus Woesebacteria bacterium RIFCSPLOWO2_01_FULL_39_10</name>
    <dbReference type="NCBI Taxonomy" id="1802516"/>
    <lineage>
        <taxon>Bacteria</taxon>
        <taxon>Candidatus Woeseibacteriota</taxon>
    </lineage>
</organism>
<dbReference type="AlphaFoldDB" id="A0A1F8B8L8"/>
<evidence type="ECO:0000313" key="1">
    <source>
        <dbReference type="EMBL" id="OGM60396.1"/>
    </source>
</evidence>
<proteinExistence type="predicted"/>
<reference evidence="1 2" key="1">
    <citation type="journal article" date="2016" name="Nat. Commun.">
        <title>Thousands of microbial genomes shed light on interconnected biogeochemical processes in an aquifer system.</title>
        <authorList>
            <person name="Anantharaman K."/>
            <person name="Brown C.T."/>
            <person name="Hug L.A."/>
            <person name="Sharon I."/>
            <person name="Castelle C.J."/>
            <person name="Probst A.J."/>
            <person name="Thomas B.C."/>
            <person name="Singh A."/>
            <person name="Wilkins M.J."/>
            <person name="Karaoz U."/>
            <person name="Brodie E.L."/>
            <person name="Williams K.H."/>
            <person name="Hubbard S.S."/>
            <person name="Banfield J.F."/>
        </authorList>
    </citation>
    <scope>NUCLEOTIDE SEQUENCE [LARGE SCALE GENOMIC DNA]</scope>
</reference>
<dbReference type="EMBL" id="MGHC01000007">
    <property type="protein sequence ID" value="OGM60396.1"/>
    <property type="molecule type" value="Genomic_DNA"/>
</dbReference>
<name>A0A1F8B8L8_9BACT</name>
<dbReference type="Proteomes" id="UP000179018">
    <property type="component" value="Unassembled WGS sequence"/>
</dbReference>
<gene>
    <name evidence="1" type="ORF">A3A75_04040</name>
</gene>
<dbReference type="InterPro" id="IPR026350">
    <property type="entry name" value="GxxExxY"/>
</dbReference>
<accession>A0A1F8B8L8</accession>
<sequence>MDANKLIYQELSYTLVGILFSVHNELGQYAREKQYCDLIEDKLRLVKIPYKREFKIANSGNTVDFLVEDKIILETKSKRILTKEDYFQLQRYLQESKIKLGLLVNFRNKYIKPVRIVRIDTDNKYKY</sequence>
<dbReference type="NCBIfam" id="TIGR04256">
    <property type="entry name" value="GxxExxY"/>
    <property type="match status" value="1"/>
</dbReference>